<dbReference type="SUPFAM" id="SSF52058">
    <property type="entry name" value="L domain-like"/>
    <property type="match status" value="2"/>
</dbReference>
<evidence type="ECO:0000256" key="3">
    <source>
        <dbReference type="ARBA" id="ARBA00023180"/>
    </source>
</evidence>
<keyword evidence="3" id="KW-0325">Glycoprotein</keyword>
<dbReference type="EMBL" id="JASJQH010007224">
    <property type="protein sequence ID" value="KAK9712290.1"/>
    <property type="molecule type" value="Genomic_DNA"/>
</dbReference>
<dbReference type="PANTHER" id="PTHR31018:SF3">
    <property type="entry name" value="RECEPTOR PROTEIN-TYROSINE KINASE"/>
    <property type="match status" value="1"/>
</dbReference>
<feature type="signal peptide" evidence="5">
    <location>
        <begin position="1"/>
        <end position="18"/>
    </location>
</feature>
<proteinExistence type="predicted"/>
<dbReference type="Gene3D" id="3.80.10.10">
    <property type="entry name" value="Ribonuclease Inhibitor"/>
    <property type="match status" value="1"/>
</dbReference>
<feature type="compositionally biased region" description="Basic and acidic residues" evidence="4">
    <location>
        <begin position="336"/>
        <end position="368"/>
    </location>
</feature>
<evidence type="ECO:0000256" key="5">
    <source>
        <dbReference type="SAM" id="SignalP"/>
    </source>
</evidence>
<protein>
    <submittedName>
        <fullName evidence="6">Cell wall protein Ecm33</fullName>
    </submittedName>
</protein>
<comment type="caution">
    <text evidence="6">The sequence shown here is derived from an EMBL/GenBank/DDBJ whole genome shotgun (WGS) entry which is preliminary data.</text>
</comment>
<dbReference type="InterPro" id="IPR051648">
    <property type="entry name" value="CWI-Assembly_Regulator"/>
</dbReference>
<evidence type="ECO:0000313" key="6">
    <source>
        <dbReference type="EMBL" id="KAK9712290.1"/>
    </source>
</evidence>
<evidence type="ECO:0000256" key="2">
    <source>
        <dbReference type="ARBA" id="ARBA00022729"/>
    </source>
</evidence>
<feature type="chain" id="PRO_5045207749" evidence="5">
    <location>
        <begin position="19"/>
        <end position="389"/>
    </location>
</feature>
<feature type="region of interest" description="Disordered" evidence="4">
    <location>
        <begin position="336"/>
        <end position="369"/>
    </location>
</feature>
<comment type="subcellular location">
    <subcellularLocation>
        <location evidence="1">Cell envelope</location>
    </subcellularLocation>
</comment>
<accession>A0ABR2W1C4</accession>
<name>A0ABR2W1C4_9FUNG</name>
<dbReference type="PANTHER" id="PTHR31018">
    <property type="entry name" value="SPORULATION-SPECIFIC PROTEIN-RELATED"/>
    <property type="match status" value="1"/>
</dbReference>
<gene>
    <name evidence="6" type="primary">ecm33</name>
    <name evidence="6" type="ORF">K7432_007224</name>
</gene>
<reference evidence="6 7" key="1">
    <citation type="submission" date="2023-04" db="EMBL/GenBank/DDBJ databases">
        <title>Genome of Basidiobolus ranarum AG-B5.</title>
        <authorList>
            <person name="Stajich J.E."/>
            <person name="Carter-House D."/>
            <person name="Gryganskyi A."/>
        </authorList>
    </citation>
    <scope>NUCLEOTIDE SEQUENCE [LARGE SCALE GENOMIC DNA]</scope>
    <source>
        <strain evidence="6 7">AG-B5</strain>
    </source>
</reference>
<dbReference type="Proteomes" id="UP001479436">
    <property type="component" value="Unassembled WGS sequence"/>
</dbReference>
<evidence type="ECO:0000313" key="7">
    <source>
        <dbReference type="Proteomes" id="UP001479436"/>
    </source>
</evidence>
<dbReference type="InterPro" id="IPR032675">
    <property type="entry name" value="LRR_dom_sf"/>
</dbReference>
<keyword evidence="7" id="KW-1185">Reference proteome</keyword>
<organism evidence="6 7">
    <name type="scientific">Basidiobolus ranarum</name>
    <dbReference type="NCBI Taxonomy" id="34480"/>
    <lineage>
        <taxon>Eukaryota</taxon>
        <taxon>Fungi</taxon>
        <taxon>Fungi incertae sedis</taxon>
        <taxon>Zoopagomycota</taxon>
        <taxon>Entomophthoromycotina</taxon>
        <taxon>Basidiobolomycetes</taxon>
        <taxon>Basidiobolales</taxon>
        <taxon>Basidiobolaceae</taxon>
        <taxon>Basidiobolus</taxon>
    </lineage>
</organism>
<evidence type="ECO:0000256" key="1">
    <source>
        <dbReference type="ARBA" id="ARBA00004196"/>
    </source>
</evidence>
<keyword evidence="2 5" id="KW-0732">Signal</keyword>
<evidence type="ECO:0000256" key="4">
    <source>
        <dbReference type="SAM" id="MobiDB-lite"/>
    </source>
</evidence>
<sequence length="389" mass="42186">MYNCKLLALLSLAIVANAEVLCQKEVVVKSAADLTTLNGCFDGVAISHTELEYINLAGLTSVGNLTVSNNKKLQSVTLPLLKSARILNFQDNVNLGEINIAKLTSAQEVSIINNSNLKQMNFPAGLEKVNKMDINNNGIATLDGLKFDELDTIFVAANRNLKTLALTNLTSINGDLTVVNNNMKFELSAPKLVTSKNLNINNVTNLNLNSLNKVSNVLDFSYNFFEEVELNVTHIGATLSFIGNSQLKNISFPELEEIGGSLFLANNSALNVIDGFKDLQTIYGSLNVSGPISNITLPDLKKIGGISSVKSSDKFDCATFRTFIRSVTNSTKFNCTEEKDLDNGKNDKEVKDHKDDKSDKDDHSDKKGSANTIRSGLAVVVAIAVSLFI</sequence>